<comment type="caution">
    <text evidence="2">The sequence shown here is derived from an EMBL/GenBank/DDBJ whole genome shotgun (WGS) entry which is preliminary data.</text>
</comment>
<keyword evidence="1" id="KW-0732">Signal</keyword>
<dbReference type="EMBL" id="JAWQEV010000002">
    <property type="protein sequence ID" value="MDW4572939.1"/>
    <property type="molecule type" value="Genomic_DNA"/>
</dbReference>
<evidence type="ECO:0000313" key="2">
    <source>
        <dbReference type="EMBL" id="MDW4572939.1"/>
    </source>
</evidence>
<name>A0ABU4H2Q9_9MICO</name>
<feature type="chain" id="PRO_5045253741" evidence="1">
    <location>
        <begin position="29"/>
        <end position="823"/>
    </location>
</feature>
<reference evidence="2 3" key="1">
    <citation type="submission" date="2023-11" db="EMBL/GenBank/DDBJ databases">
        <title>Draft genome sequence of Microbacterium arthrosphaerae JCM 30492.</title>
        <authorList>
            <person name="Zhang G."/>
            <person name="Ding Y."/>
        </authorList>
    </citation>
    <scope>NUCLEOTIDE SEQUENCE [LARGE SCALE GENOMIC DNA]</scope>
    <source>
        <strain evidence="2 3">JCM 30492</strain>
    </source>
</reference>
<dbReference type="Proteomes" id="UP001283109">
    <property type="component" value="Unassembled WGS sequence"/>
</dbReference>
<proteinExistence type="predicted"/>
<feature type="signal peptide" evidence="1">
    <location>
        <begin position="1"/>
        <end position="28"/>
    </location>
</feature>
<evidence type="ECO:0000256" key="1">
    <source>
        <dbReference type="SAM" id="SignalP"/>
    </source>
</evidence>
<organism evidence="2 3">
    <name type="scientific">Microbacterium arthrosphaerae</name>
    <dbReference type="NCBI Taxonomy" id="792652"/>
    <lineage>
        <taxon>Bacteria</taxon>
        <taxon>Bacillati</taxon>
        <taxon>Actinomycetota</taxon>
        <taxon>Actinomycetes</taxon>
        <taxon>Micrococcales</taxon>
        <taxon>Microbacteriaceae</taxon>
        <taxon>Microbacterium</taxon>
    </lineage>
</organism>
<dbReference type="NCBIfam" id="NF038114">
    <property type="entry name" value="rightmost"/>
    <property type="match status" value="1"/>
</dbReference>
<keyword evidence="3" id="KW-1185">Reference proteome</keyword>
<evidence type="ECO:0000313" key="3">
    <source>
        <dbReference type="Proteomes" id="UP001283109"/>
    </source>
</evidence>
<gene>
    <name evidence="2" type="ORF">R8Z58_09170</name>
</gene>
<protein>
    <submittedName>
        <fullName evidence="2">PxKF domain-containing protein</fullName>
    </submittedName>
</protein>
<accession>A0ABU4H2Q9</accession>
<sequence length="823" mass="82347">MKQRSSVLSAVALAVSAVLVSIGGAAYADDLFVDGDAIAVGTQADIEFGTVACGSTTTEQVAVYLKSNGHQGNTQGQKVFKNDTWVNVTAETTAPLSVTVTDGVAGDIEVPEDWEGTAVYGNNDLSPTGATVTVTLTAGTTPGGRIGTVTFSGSGTNWEGKPITVGPVSKTARWTVGPCATKTDTTTTLSCPDSVVYTGTALTPCTATLTSAGGASLSLPVSYASNTLAGTATATASFAGDATRNPSDATTTFEIAKAPSTTTLDCPASVTYTGAPHTPCSASVVGVGGLAASVPPSYTDNIAAGTGQASASYPGDDNHSGSSATKSFAILPAGATCTVTGYAGVYDGAAHGAEGTCTGLNDEDLRSGLSLGETFIDVPGGTARWNFAFANYMPQSGTADIAIGPAASSIALVCSDTVYDGTAKETCTAKVTGGGGLDESVPVTYQKNTAAGEATASADYAGDRNHTSSTASTTFRIAKAPTTTTITCTAPNTYTGQPLTPCTARVVGAGGLDDAVTPTYENNIAAGPAARVSAAYPGGPNHEPSADATTFEIGKAASSIALACIGPVVYTGEPHTPCTAVVSGAGLAAFTVPVTYVDNVHAGDAGASASWQGDDNHVGTSVQGGFVIGKAPSLVVVNCPTAKIPFSGSAIEPCTATVTGAGGLNQPLTVAYTGNTAVGFATASASFPGDADHLAGEGSATFEIEAWKLDGFYKPVDMGTTVLNVVKGGSTVPLKFAVRAGETEVTSLTTLKAAFVVKGASCDPADAKSDDVLTTTGNTTLRYDATAHQWIQNWQTPKTPGKCYTVVLTTADGSTLSAQFQTK</sequence>